<dbReference type="InterPro" id="IPR011055">
    <property type="entry name" value="Dup_hybrid_motif"/>
</dbReference>
<dbReference type="EMBL" id="FRAU01000005">
    <property type="protein sequence ID" value="SHK72706.1"/>
    <property type="molecule type" value="Genomic_DNA"/>
</dbReference>
<dbReference type="Gene3D" id="2.160.20.10">
    <property type="entry name" value="Single-stranded right-handed beta-helix, Pectin lyase-like"/>
    <property type="match status" value="1"/>
</dbReference>
<accession>A0A1M6UUH8</accession>
<dbReference type="Gene3D" id="2.70.70.10">
    <property type="entry name" value="Glucose Permease (Domain IIA)"/>
    <property type="match status" value="1"/>
</dbReference>
<gene>
    <name evidence="2" type="ORF">SAMN04488087_1864</name>
</gene>
<name>A0A1M6UUH8_9BACT</name>
<protein>
    <recommendedName>
        <fullName evidence="1">Right handed beta helix domain-containing protein</fullName>
    </recommendedName>
</protein>
<proteinExistence type="predicted"/>
<sequence length="1104" mass="123224">MILDCGTRESGIGHYIELSFADSFDPPNDPDDGEQPGVLKYWHLQGNPCDGLGLHPGDEVNIGAVIGYVGGSGAATSAPHLHLGYYPNWNYAGIEHEREYSYNPVALFNYDINSSWDDFEVSNVRVEQQDEVYWFTFDVLVNPRRLDLNRIEVRFQAVDVEGFFRSHDRDLIDSQTGFPRRPEEDDPYYDPNNGYYRPPVYQEIDIIDFEGRIGYDSGPRVTNAWLGMQHENFSTYNGVRIEPAALNNSRWSGYQTNRHRYTIRFRLRNEILRNLLGGIQYIYIDIYSIFRPQIPIDVNIQWFDFDLPVTWVEEWPYNLDSLSTTARFITVENGGVILIKNAGSTEQDHVKFRGTLTLRNGGTLWLENGPDFNHRTFFTNQGHIIFENGSRLHFGDYAWYINEGTTEFQPGSEVTYTDARGEYIERGITIGNTDLNIVNFASCLLLQGGTFRLGAGRTLSFSDGAFFASQQGTLVLEDNARLVYRASARPLVIQADQGPTIFKLGKNAQIIFERPVEVVGTATHPVRFERLEPSQPWKELTLRADSNRFEYVVFDGGTKTVEIFSRGNVFRFCRFRNGWRGLSSHFYQYPANQGRSSFRLEQSIIENNQTIGVVAYHADVTLQQVTVRGNGQAGLWLYDGYGTISRSVIENNGVTASSRSGIEVHYNAYLLFPGYEAGGPQSYNRIARNAHHEVYLAAGADGAWLGYCTLFGHPPFYEEFHDGDYNAIFDDGPQASGEKLVYNASGTNVLARCNYWAGAGASKFYGPIDRAYALGYDPTGSSGANEGGVPARVASNAPPVVPTNGLGASVAAAPGVSVSVAIAEEDEALRAQMRTLRARLLSAPEAPEAARWLRELYALEQADRWDRLGERTANRQVRALLAKRLLAGAHLSAAGRRAGEVALLLELRALLAAGRYAEAAARLKFYDRWIREAAHRRELRWARLVLLEQAGRLAEARAALTALEAAASGTERATWSVLTEALGTQAAAEVAAAKRPEEAPQGMAAAKEAETKPEALALAVYPHPLRNRGMLMLGLPEAAKVRVVVYDVLGREVGVLLSGLQSAGWHRVVLDGRRWRSGWYVVRAEIVWMDGRVEVRTQPLLRMP</sequence>
<dbReference type="InterPro" id="IPR039448">
    <property type="entry name" value="Beta_helix"/>
</dbReference>
<dbReference type="SMART" id="SM00710">
    <property type="entry name" value="PbH1"/>
    <property type="match status" value="3"/>
</dbReference>
<evidence type="ECO:0000313" key="3">
    <source>
        <dbReference type="Proteomes" id="UP000185812"/>
    </source>
</evidence>
<organism evidence="2 3">
    <name type="scientific">Rhodothermus profundi</name>
    <dbReference type="NCBI Taxonomy" id="633813"/>
    <lineage>
        <taxon>Bacteria</taxon>
        <taxon>Pseudomonadati</taxon>
        <taxon>Rhodothermota</taxon>
        <taxon>Rhodothermia</taxon>
        <taxon>Rhodothermales</taxon>
        <taxon>Rhodothermaceae</taxon>
        <taxon>Rhodothermus</taxon>
    </lineage>
</organism>
<dbReference type="AlphaFoldDB" id="A0A1M6UUH8"/>
<keyword evidence="3" id="KW-1185">Reference proteome</keyword>
<dbReference type="InterPro" id="IPR006626">
    <property type="entry name" value="PbH1"/>
</dbReference>
<dbReference type="SUPFAM" id="SSF51261">
    <property type="entry name" value="Duplicated hybrid motif"/>
    <property type="match status" value="1"/>
</dbReference>
<dbReference type="InterPro" id="IPR012334">
    <property type="entry name" value="Pectin_lyas_fold"/>
</dbReference>
<dbReference type="SUPFAM" id="SSF51126">
    <property type="entry name" value="Pectin lyase-like"/>
    <property type="match status" value="1"/>
</dbReference>
<dbReference type="Pfam" id="PF13229">
    <property type="entry name" value="Beta_helix"/>
    <property type="match status" value="1"/>
</dbReference>
<evidence type="ECO:0000313" key="2">
    <source>
        <dbReference type="EMBL" id="SHK72706.1"/>
    </source>
</evidence>
<evidence type="ECO:0000259" key="1">
    <source>
        <dbReference type="Pfam" id="PF13229"/>
    </source>
</evidence>
<feature type="domain" description="Right handed beta helix" evidence="1">
    <location>
        <begin position="545"/>
        <end position="668"/>
    </location>
</feature>
<dbReference type="RefSeq" id="WP_072715682.1">
    <property type="nucleotide sequence ID" value="NZ_FRAU01000005.1"/>
</dbReference>
<dbReference type="InterPro" id="IPR011050">
    <property type="entry name" value="Pectin_lyase_fold/virulence"/>
</dbReference>
<dbReference type="Proteomes" id="UP000185812">
    <property type="component" value="Unassembled WGS sequence"/>
</dbReference>
<dbReference type="STRING" id="633813.SAMN04488087_1864"/>
<reference evidence="3" key="1">
    <citation type="submission" date="2016-11" db="EMBL/GenBank/DDBJ databases">
        <authorList>
            <person name="Varghese N."/>
            <person name="Submissions S."/>
        </authorList>
    </citation>
    <scope>NUCLEOTIDE SEQUENCE [LARGE SCALE GENOMIC DNA]</scope>
    <source>
        <strain evidence="3">DSM 22212</strain>
    </source>
</reference>